<dbReference type="InterPro" id="IPR033432">
    <property type="entry name" value="GH94_catalytic"/>
</dbReference>
<evidence type="ECO:0000259" key="7">
    <source>
        <dbReference type="Pfam" id="PF17167"/>
    </source>
</evidence>
<evidence type="ECO:0000256" key="3">
    <source>
        <dbReference type="SAM" id="Coils"/>
    </source>
</evidence>
<gene>
    <name evidence="8" type="ORF">Gferi_10080</name>
</gene>
<dbReference type="InterPro" id="IPR037824">
    <property type="entry name" value="GH94N_2_NdvB"/>
</dbReference>
<dbReference type="RefSeq" id="WP_069976060.1">
    <property type="nucleotide sequence ID" value="NZ_CP017269.1"/>
</dbReference>
<dbReference type="GO" id="GO:0005975">
    <property type="term" value="P:carbohydrate metabolic process"/>
    <property type="evidence" value="ECO:0007669"/>
    <property type="project" value="InterPro"/>
</dbReference>
<feature type="transmembrane region" description="Helical" evidence="4">
    <location>
        <begin position="395"/>
        <end position="418"/>
    </location>
</feature>
<keyword evidence="4" id="KW-0812">Transmembrane</keyword>
<dbReference type="InterPro" id="IPR037018">
    <property type="entry name" value="GH65_N"/>
</dbReference>
<feature type="transmembrane region" description="Helical" evidence="4">
    <location>
        <begin position="803"/>
        <end position="820"/>
    </location>
</feature>
<dbReference type="Gene3D" id="2.70.98.40">
    <property type="entry name" value="Glycoside hydrolase, family 65, N-terminal domain"/>
    <property type="match status" value="2"/>
</dbReference>
<name>A0A1D8GG53_9FIRM</name>
<dbReference type="PANTHER" id="PTHR37469:SF2">
    <property type="entry name" value="CELLOBIONIC ACID PHOSPHORYLASE"/>
    <property type="match status" value="1"/>
</dbReference>
<keyword evidence="4" id="KW-0472">Membrane</keyword>
<protein>
    <submittedName>
        <fullName evidence="8">Glycosyl transferase</fullName>
    </submittedName>
</protein>
<dbReference type="InterPro" id="IPR052047">
    <property type="entry name" value="GH94_Enzymes"/>
</dbReference>
<dbReference type="InterPro" id="IPR010383">
    <property type="entry name" value="Glyco_hydrolase_94_b-supersand"/>
</dbReference>
<feature type="domain" description="Glycoamylase-like" evidence="6">
    <location>
        <begin position="1308"/>
        <end position="1521"/>
    </location>
</feature>
<feature type="domain" description="Glycosyl hydrolase 94 supersandwich" evidence="5">
    <location>
        <begin position="1561"/>
        <end position="1836"/>
    </location>
</feature>
<dbReference type="InterPro" id="IPR037820">
    <property type="entry name" value="GH94N_NdvB"/>
</dbReference>
<proteinExistence type="predicted"/>
<evidence type="ECO:0000259" key="6">
    <source>
        <dbReference type="Pfam" id="PF10091"/>
    </source>
</evidence>
<reference evidence="8 9" key="1">
    <citation type="submission" date="2016-09" db="EMBL/GenBank/DDBJ databases">
        <title>Genomic analysis reveals versatility of anaerobic energy metabolism of Geosporobacter ferrireducens IRF9 of phylum Firmicutes.</title>
        <authorList>
            <person name="Kim S.-J."/>
        </authorList>
    </citation>
    <scope>NUCLEOTIDE SEQUENCE [LARGE SCALE GENOMIC DNA]</scope>
    <source>
        <strain evidence="8 9">IRF9</strain>
    </source>
</reference>
<evidence type="ECO:0000256" key="1">
    <source>
        <dbReference type="ARBA" id="ARBA00022676"/>
    </source>
</evidence>
<feature type="coiled-coil region" evidence="3">
    <location>
        <begin position="1225"/>
        <end position="1265"/>
    </location>
</feature>
<dbReference type="InterPro" id="IPR012341">
    <property type="entry name" value="6hp_glycosidase-like_sf"/>
</dbReference>
<evidence type="ECO:0000256" key="4">
    <source>
        <dbReference type="SAM" id="Phobius"/>
    </source>
</evidence>
<dbReference type="PANTHER" id="PTHR37469">
    <property type="entry name" value="CELLOBIONIC ACID PHOSPHORYLASE-RELATED"/>
    <property type="match status" value="1"/>
</dbReference>
<feature type="transmembrane region" description="Helical" evidence="4">
    <location>
        <begin position="826"/>
        <end position="847"/>
    </location>
</feature>
<keyword evidence="4" id="KW-1133">Transmembrane helix</keyword>
<dbReference type="EMBL" id="CP017269">
    <property type="protein sequence ID" value="AOT69898.1"/>
    <property type="molecule type" value="Genomic_DNA"/>
</dbReference>
<dbReference type="InterPro" id="IPR011013">
    <property type="entry name" value="Gal_mutarotase_sf_dom"/>
</dbReference>
<keyword evidence="1" id="KW-0328">Glycosyltransferase</keyword>
<dbReference type="OrthoDB" id="9769991at2"/>
<feature type="transmembrane region" description="Helical" evidence="4">
    <location>
        <begin position="424"/>
        <end position="445"/>
    </location>
</feature>
<dbReference type="Gene3D" id="2.60.420.10">
    <property type="entry name" value="Maltose phosphorylase, domain 3"/>
    <property type="match status" value="1"/>
</dbReference>
<feature type="domain" description="Glycosyl hydrolase 94 supersandwich" evidence="5">
    <location>
        <begin position="2060"/>
        <end position="2329"/>
    </location>
</feature>
<evidence type="ECO:0000256" key="2">
    <source>
        <dbReference type="ARBA" id="ARBA00022679"/>
    </source>
</evidence>
<dbReference type="SMART" id="SM01068">
    <property type="entry name" value="CBM_X"/>
    <property type="match status" value="2"/>
</dbReference>
<organism evidence="8 9">
    <name type="scientific">Geosporobacter ferrireducens</name>
    <dbReference type="NCBI Taxonomy" id="1424294"/>
    <lineage>
        <taxon>Bacteria</taxon>
        <taxon>Bacillati</taxon>
        <taxon>Bacillota</taxon>
        <taxon>Clostridia</taxon>
        <taxon>Peptostreptococcales</taxon>
        <taxon>Thermotaleaceae</taxon>
        <taxon>Geosporobacter</taxon>
    </lineage>
</organism>
<dbReference type="GO" id="GO:0016757">
    <property type="term" value="F:glycosyltransferase activity"/>
    <property type="evidence" value="ECO:0007669"/>
    <property type="project" value="UniProtKB-KW"/>
</dbReference>
<feature type="transmembrane region" description="Helical" evidence="4">
    <location>
        <begin position="925"/>
        <end position="943"/>
    </location>
</feature>
<keyword evidence="9" id="KW-1185">Reference proteome</keyword>
<dbReference type="Gene3D" id="1.50.10.140">
    <property type="match status" value="2"/>
</dbReference>
<dbReference type="Pfam" id="PF10091">
    <property type="entry name" value="Glycoamylase"/>
    <property type="match status" value="1"/>
</dbReference>
<evidence type="ECO:0000313" key="8">
    <source>
        <dbReference type="EMBL" id="AOT69898.1"/>
    </source>
</evidence>
<dbReference type="Pfam" id="PF17167">
    <property type="entry name" value="Glyco_hydro_94"/>
    <property type="match status" value="1"/>
</dbReference>
<sequence length="2846" mass="326492">MLSDLKRYWKNDYKKIEKLQDVLLSLEDLEKHSREVAVSHSTSSQVKSTKSLLHRLDHHYRTIGAVYQEVNNYTKNQEEVSPASQWLLDNFYKIEEQVKDIRLNVRRERFLKLRVLSEGYLEGYPRIYAIALELVSHTDGRLDEETIKSFIRAYQSQQVLTIAEIWSLSLMLRIALIEKIRLLCEKIRKTETAWRRAEALSKCEDTEILNGIKSVFDTSERVNYSFVEHFLRIIRRQAGDKEHLISYIEERLKEYNRTLEYAIENEHQRQAARKVSMGNTIVSLGLIGVLDWNEVFEELCIVESILRKEAAGIYKQMDFESRDYYRSQIEKISHRYHVSETKIAKAAVRCADREKDPAAPKYNHAGYYLIDRGKQALFHELEIKDSPEYRRDVSLSAYVLPVVTITIILTVLLALYTYRSAERMPAAWGLTAGLIALIPISEIVVMMGNRIVTKTVPPDFIPRYDFQEAIPSEFRTLVVIPTLLPDAKRALDLLEQLEVYYLSNKKENIVFAVAGDYKDSSRAEEPNDQIVIHEALRKVKELNEKYGNEIFFFFHRHRQYSKGQERWMGWERKRGALIELNKLLSGKTDTSYSIVSGNPKDGGPIKYIITLDADTRIPIDTAKKLIGMMAHPLNEPIINQDKGIVVEGYGLIQPRVDVSVESTNASLFSQIYAGQGGIDPYTTANSDVYQDLYGEGIFTGKGIYDLAVFNEVLTDVIPDNLVLSHDLLEGSYIRTALASDLEFIDDYPGKYGSYMMRLHRWVRGDWQLLQWLSGRVRNGEGKVVPNPLSILSKWKLLDNLRRSLIPIAMLLTFSIGVVLMPGSGWLWLALGTVTLLLPFMISLMDAVRMKARAQVYGLWGNFFLESKRTLYLAVLQLFFLPYQAYMMADAIFRTLYRLYISKKNLLQWVTVADSEKNLKNDLNGYLRRMAAIYPILILLSILMISRNLLYTAAIIGLWAVSPWIACRISSERVRTIEALPDEEQKILRRIVRKTWAYYEDLVGEEDNFLPPDNYQVYPPKGAAHRTSPTNIGFYLLSILSARDFGYITTSRMLEKIYGTMKTIKKMETWKGHLYNWYDTQTLEVLRPQYVSTVDSGNFIAYLAVLREGIQEYLNRPVFDKNMLEGLLDTIFMEESNHESEIPIVRDAIRQEELALDQYAAVIDGLMLKQEQELKQNQRSLGQLMLMKREMEQFFPPVVYSGQGSCPKETIDFIKENWEKGKIPSLAELRKIYEKLLYQLDQKQNNKALKEELLNHRQNVIQTIKQANGLMEQIDSMIAAADFSLLYDKKRQLLSIGYHVEEGKLTSAYYDLLASEIRITSYLAIAKGDIPKKHWYKLGRTFSIIDSSRALVSWTGTMFEYFMPYLTMKNYEKTLLDETYHAVIKAHRNYGKRRNIPWGISESGYYGFDMLLNYQYKAFGIPELGLKRGLIDEVVISPYSTLLALPLSPKATMENIKKLIADGMEGIYGLYEAVDYTLERLGENSKRQIVQSFMAHHLGMSFVSLNNYFHSYIMQKRFHRNPIARVGETLLQEKPPVRAIITKELKETLAENYLQEGNLAGVVRRYGLPEELPPKCHILSNGHYSVLLTDGGSGYSVKDELQITRWRQDPILGRFGAFIFIHDLKGNHMWSTTYEPLRDEPDGYRVIFGQDKAAYHRTDENISTHTEIIVSPEDPVEIRKVTITNHGTEEALLQVTSYYETVMANQSADVAHPAFSNLFVRTELMMEYDALVASRRPRGHDQTTKWLFHCMKVEGDVQGGLQYETNRNNFIGRGKNIENAIAHKHPLKNYTGISIDPIMSLRRTIKIKGGDSAVIIYTTGCEDSKENLIELVRKYQDASAVQRAAELALTRSQVELTYLNFKPEEIEIFQEAMPYLIYLNPGRRANEEILKHNRKGQSGLWAYGVSGDIPILLVTIKRIEDIDVVEEALRAHEYWRTKGLKVDLVILNEDESSYLQPLQQLIHEVVYNSNERHFLNQPGGIFIRDANVIPEGDRILLHTVARLMIRAESGPIRKQLANIPKAIVFPPEKLFSSSRLEYLSSDIPIDVNFYNGYGGFSKDGQEYIIKLKGETHTPAPWTNVVANRNFGFIVTESGSGFTWSENSRENKITPWSNDPVSDNPGEIIYIQDDETGEVWSMTSLPIRKGESHVVKHGMGYSTFLHNSHGIEHQLQMFIPAEDPIKINHITLKNSCSINRRLRITYYITPVMGVSDEMTRQYIVTAGNAEDEGILLTNSFQNDFPGRITFMDTSERIVSFTGDRQAFFGLKGNAASPEGLRRVHLNNQVGAGLDPCGAIQCEIELKGNEQKELVFLLGQVKEKEVVKNLVAQYKNIENCKAALREIQNRWKGYLHKIQVKTPDPSMDLMLNGWLIYQTIACRLWARSAFYQSGGAYGYRDQLQDAMNVIYPYPEAIRKQILLHCEHQFVEGDVQHWWHPGAGEKGIRTRFSDDLLWLPYATAEYFHHTQDQALLHEQRHFLEEEPLQEGEDERYGIPRISQEKDSVYGHCIRAIERSLQYGTNGIPLMGSGDWNDGMSTVGNKGRGESIWLGWFLCKILRNFAPICSLMQESDRAERYMKTANEIAQNIDKNAWDGEWYLRAFYDDGSPLGSSKNAECTIDSLGQSWAIISESGDPQRSRAAMRAVENYLIKKEEGLILLFTPPFDESDQEPGYIKGYVPGVRENGGQYTHAATWVIKAFAMMGEGERAWELFHMINPINHTRTPFECSIYKVEPYVMAADVYAVSPHTGRGGWTWYTGASGWMYSVGISDILGLRRKGNILYLEPCIPRDWAEYEIRYQYGNSSYHITVKNPNGVNGKVYTLSLDGMKLEDKSVQLVDDQKDHWIEVVLGD</sequence>
<feature type="transmembrane region" description="Helical" evidence="4">
    <location>
        <begin position="948"/>
        <end position="965"/>
    </location>
</feature>
<evidence type="ECO:0000313" key="9">
    <source>
        <dbReference type="Proteomes" id="UP000095743"/>
    </source>
</evidence>
<dbReference type="Gene3D" id="1.50.10.10">
    <property type="match status" value="1"/>
</dbReference>
<feature type="domain" description="Glycosyl hydrolase 94 catalytic" evidence="7">
    <location>
        <begin position="2344"/>
        <end position="2768"/>
    </location>
</feature>
<dbReference type="CDD" id="cd11756">
    <property type="entry name" value="GH94N_ChvB_NdvB_1_like"/>
    <property type="match status" value="1"/>
</dbReference>
<dbReference type="InterPro" id="IPR008928">
    <property type="entry name" value="6-hairpin_glycosidase_sf"/>
</dbReference>
<keyword evidence="2 8" id="KW-0808">Transferase</keyword>
<dbReference type="SUPFAM" id="SSF74650">
    <property type="entry name" value="Galactose mutarotase-like"/>
    <property type="match status" value="2"/>
</dbReference>
<dbReference type="KEGG" id="gfe:Gferi_10080"/>
<dbReference type="Pfam" id="PF06165">
    <property type="entry name" value="GH94_b-supersand"/>
    <property type="match status" value="2"/>
</dbReference>
<accession>A0A1D8GG53</accession>
<dbReference type="SUPFAM" id="SSF48208">
    <property type="entry name" value="Six-hairpin glycosidases"/>
    <property type="match status" value="1"/>
</dbReference>
<dbReference type="CDD" id="cd11753">
    <property type="entry name" value="GH94N_ChvB_NdvB_2_like"/>
    <property type="match status" value="1"/>
</dbReference>
<dbReference type="InterPro" id="IPR019282">
    <property type="entry name" value="Glycoamylase-like_cons_dom"/>
</dbReference>
<keyword evidence="3" id="KW-0175">Coiled coil</keyword>
<dbReference type="Proteomes" id="UP000095743">
    <property type="component" value="Chromosome"/>
</dbReference>
<dbReference type="GO" id="GO:0030246">
    <property type="term" value="F:carbohydrate binding"/>
    <property type="evidence" value="ECO:0007669"/>
    <property type="project" value="InterPro"/>
</dbReference>
<evidence type="ECO:0000259" key="5">
    <source>
        <dbReference type="Pfam" id="PF06165"/>
    </source>
</evidence>
<feature type="transmembrane region" description="Helical" evidence="4">
    <location>
        <begin position="868"/>
        <end position="888"/>
    </location>
</feature>